<dbReference type="InterPro" id="IPR046342">
    <property type="entry name" value="CBS_dom_sf"/>
</dbReference>
<accession>A0A6N7EX04</accession>
<evidence type="ECO:0000256" key="2">
    <source>
        <dbReference type="PROSITE-ProRule" id="PRU00703"/>
    </source>
</evidence>
<organism evidence="4 5">
    <name type="scientific">Ostreibacterium oceani</name>
    <dbReference type="NCBI Taxonomy" id="2654998"/>
    <lineage>
        <taxon>Bacteria</taxon>
        <taxon>Pseudomonadati</taxon>
        <taxon>Pseudomonadota</taxon>
        <taxon>Gammaproteobacteria</taxon>
        <taxon>Cardiobacteriales</taxon>
        <taxon>Ostreibacteriaceae</taxon>
        <taxon>Ostreibacterium</taxon>
    </lineage>
</organism>
<evidence type="ECO:0000313" key="4">
    <source>
        <dbReference type="EMBL" id="MPV85949.1"/>
    </source>
</evidence>
<dbReference type="Proteomes" id="UP000471298">
    <property type="component" value="Unassembled WGS sequence"/>
</dbReference>
<dbReference type="CDD" id="cd02205">
    <property type="entry name" value="CBS_pair_SF"/>
    <property type="match status" value="1"/>
</dbReference>
<gene>
    <name evidence="4" type="ORF">GCU85_04260</name>
</gene>
<dbReference type="Pfam" id="PF00571">
    <property type="entry name" value="CBS"/>
    <property type="match status" value="2"/>
</dbReference>
<keyword evidence="1 2" id="KW-0129">CBS domain</keyword>
<comment type="caution">
    <text evidence="4">The sequence shown here is derived from an EMBL/GenBank/DDBJ whole genome shotgun (WGS) entry which is preliminary data.</text>
</comment>
<protein>
    <submittedName>
        <fullName evidence="4">CBS domain-containing protein</fullName>
    </submittedName>
</protein>
<evidence type="ECO:0000256" key="1">
    <source>
        <dbReference type="ARBA" id="ARBA00023122"/>
    </source>
</evidence>
<dbReference type="InParanoid" id="A0A6N7EX04"/>
<name>A0A6N7EX04_9GAMM</name>
<evidence type="ECO:0000259" key="3">
    <source>
        <dbReference type="PROSITE" id="PS51371"/>
    </source>
</evidence>
<feature type="domain" description="CBS" evidence="3">
    <location>
        <begin position="9"/>
        <end position="66"/>
    </location>
</feature>
<dbReference type="PANTHER" id="PTHR43080">
    <property type="entry name" value="CBS DOMAIN-CONTAINING PROTEIN CBSX3, MITOCHONDRIAL"/>
    <property type="match status" value="1"/>
</dbReference>
<dbReference type="AlphaFoldDB" id="A0A6N7EX04"/>
<dbReference type="PANTHER" id="PTHR43080:SF2">
    <property type="entry name" value="CBS DOMAIN-CONTAINING PROTEIN"/>
    <property type="match status" value="1"/>
</dbReference>
<reference evidence="4 5" key="1">
    <citation type="submission" date="2019-10" db="EMBL/GenBank/DDBJ databases">
        <title>Cardiobacteriales fam. a chemoheterotrophic member of the order Cardiobacteriales, and proposal of Cardiobacteriales fam. nov.</title>
        <authorList>
            <person name="Wang C."/>
        </authorList>
    </citation>
    <scope>NUCLEOTIDE SEQUENCE [LARGE SCALE GENOMIC DNA]</scope>
    <source>
        <strain evidence="4 5">ML27</strain>
    </source>
</reference>
<dbReference type="RefSeq" id="WP_152809699.1">
    <property type="nucleotide sequence ID" value="NZ_WHNW01000003.1"/>
</dbReference>
<dbReference type="Gene3D" id="3.10.580.10">
    <property type="entry name" value="CBS-domain"/>
    <property type="match status" value="1"/>
</dbReference>
<dbReference type="EMBL" id="WHNW01000003">
    <property type="protein sequence ID" value="MPV85949.1"/>
    <property type="molecule type" value="Genomic_DNA"/>
</dbReference>
<dbReference type="SUPFAM" id="SSF54631">
    <property type="entry name" value="CBS-domain pair"/>
    <property type="match status" value="1"/>
</dbReference>
<dbReference type="PROSITE" id="PS51371">
    <property type="entry name" value="CBS"/>
    <property type="match status" value="1"/>
</dbReference>
<dbReference type="InterPro" id="IPR000644">
    <property type="entry name" value="CBS_dom"/>
</dbReference>
<dbReference type="SMART" id="SM00116">
    <property type="entry name" value="CBS"/>
    <property type="match status" value="2"/>
</dbReference>
<sequence length="170" mass="19395">MSLLCKDVMLTDQPVLKATDTMRLAYPLIRQKGVRFLPVIDDDGKYLGVFTSSTLVRLLLPTALTIHPNRKDADTGIGHLHFFHMKENDFHERLEAIQDEKVVDYLSEASNIPTAKPETPILEGVLLLYKYKRHVVIVDENTHQYKGLLTIHSVLDNIFGPYDLPNDLKE</sequence>
<dbReference type="InterPro" id="IPR051257">
    <property type="entry name" value="Diverse_CBS-Domain"/>
</dbReference>
<keyword evidence="5" id="KW-1185">Reference proteome</keyword>
<proteinExistence type="predicted"/>
<evidence type="ECO:0000313" key="5">
    <source>
        <dbReference type="Proteomes" id="UP000471298"/>
    </source>
</evidence>